<feature type="region of interest" description="Disordered" evidence="1">
    <location>
        <begin position="311"/>
        <end position="356"/>
    </location>
</feature>
<organism evidence="2 3">
    <name type="scientific">Sphaerulina musiva (strain SO2202)</name>
    <name type="common">Poplar stem canker fungus</name>
    <name type="synonym">Septoria musiva</name>
    <dbReference type="NCBI Taxonomy" id="692275"/>
    <lineage>
        <taxon>Eukaryota</taxon>
        <taxon>Fungi</taxon>
        <taxon>Dikarya</taxon>
        <taxon>Ascomycota</taxon>
        <taxon>Pezizomycotina</taxon>
        <taxon>Dothideomycetes</taxon>
        <taxon>Dothideomycetidae</taxon>
        <taxon>Mycosphaerellales</taxon>
        <taxon>Mycosphaerellaceae</taxon>
        <taxon>Sphaerulina</taxon>
    </lineage>
</organism>
<feature type="compositionally biased region" description="Basic and acidic residues" evidence="1">
    <location>
        <begin position="12"/>
        <end position="24"/>
    </location>
</feature>
<evidence type="ECO:0000256" key="1">
    <source>
        <dbReference type="SAM" id="MobiDB-lite"/>
    </source>
</evidence>
<accession>N1QLV9</accession>
<evidence type="ECO:0000313" key="3">
    <source>
        <dbReference type="Proteomes" id="UP000016931"/>
    </source>
</evidence>
<evidence type="ECO:0000313" key="2">
    <source>
        <dbReference type="EMBL" id="EMF16229.1"/>
    </source>
</evidence>
<keyword evidence="3" id="KW-1185">Reference proteome</keyword>
<feature type="region of interest" description="Disordered" evidence="1">
    <location>
        <begin position="1"/>
        <end position="29"/>
    </location>
</feature>
<gene>
    <name evidence="2" type="ORF">SEPMUDRAFT_121812</name>
</gene>
<feature type="region of interest" description="Disordered" evidence="1">
    <location>
        <begin position="442"/>
        <end position="483"/>
    </location>
</feature>
<protein>
    <submittedName>
        <fullName evidence="2">Uncharacterized protein</fullName>
    </submittedName>
</protein>
<sequence>MGCTPSKSTAHALDRRTGDRHAFESEEEEEADLSELEVLSRKRKTSLAIPFRAKGPSVAQKSLEEILPAADDQISKRGKDIRPVGWGFWKTKKDRQEFIRAALIVLSGNGFRTISGYRVEMFFPRCGMELLAYRAALAVMADSDVVIYSFMGRQFGVDRKSAFQELILDVEAMLEHHLHNGNTHISRHGIGGGQRELEQQLRNRAIRRGVEEMIDPSEAAHAMNGLVEPYLFNRNHNHGGFVMGEVGIPDAAAAPSPHPTTGGAGAVPYGDWMRPHNAAAPPQRARQMWPRSMPLERQTLSNMAGLTRRESYPNHASGNIEAGSSFGAHAHDRTHSMPASRSGPSNTMPAAPPLASLSDASTGYMYLSTPASDVRQDATSASSGPSQSAALHQLFQSGPIPAMPDVPNHALGEVSDSTSISPLESARSPLVASATNVPMVEEPQPVTKTSGSTGKARTKNQLSNDKGKRSMIRNMRARPSTQMQYFGLDKLEEDAENSEEGKLFA</sequence>
<feature type="compositionally biased region" description="Polar residues" evidence="1">
    <location>
        <begin position="337"/>
        <end position="348"/>
    </location>
</feature>
<dbReference type="RefSeq" id="XP_016764350.1">
    <property type="nucleotide sequence ID" value="XM_016901732.1"/>
</dbReference>
<feature type="compositionally biased region" description="Polar residues" evidence="1">
    <location>
        <begin position="446"/>
        <end position="464"/>
    </location>
</feature>
<feature type="region of interest" description="Disordered" evidence="1">
    <location>
        <begin position="398"/>
        <end position="424"/>
    </location>
</feature>
<dbReference type="EMBL" id="KB456260">
    <property type="protein sequence ID" value="EMF16229.1"/>
    <property type="molecule type" value="Genomic_DNA"/>
</dbReference>
<dbReference type="OrthoDB" id="10053569at2759"/>
<proteinExistence type="predicted"/>
<dbReference type="AlphaFoldDB" id="N1QLV9"/>
<dbReference type="HOGENOM" id="CLU_539880_0_0_1"/>
<dbReference type="Proteomes" id="UP000016931">
    <property type="component" value="Unassembled WGS sequence"/>
</dbReference>
<reference evidence="2 3" key="1">
    <citation type="journal article" date="2012" name="PLoS Pathog.">
        <title>Diverse lifestyles and strategies of plant pathogenesis encoded in the genomes of eighteen Dothideomycetes fungi.</title>
        <authorList>
            <person name="Ohm R.A."/>
            <person name="Feau N."/>
            <person name="Henrissat B."/>
            <person name="Schoch C.L."/>
            <person name="Horwitz B.A."/>
            <person name="Barry K.W."/>
            <person name="Condon B.J."/>
            <person name="Copeland A.C."/>
            <person name="Dhillon B."/>
            <person name="Glaser F."/>
            <person name="Hesse C.N."/>
            <person name="Kosti I."/>
            <person name="LaButti K."/>
            <person name="Lindquist E.A."/>
            <person name="Lucas S."/>
            <person name="Salamov A.A."/>
            <person name="Bradshaw R.E."/>
            <person name="Ciuffetti L."/>
            <person name="Hamelin R.C."/>
            <person name="Kema G.H.J."/>
            <person name="Lawrence C."/>
            <person name="Scott J.A."/>
            <person name="Spatafora J.W."/>
            <person name="Turgeon B.G."/>
            <person name="de Wit P.J.G.M."/>
            <person name="Zhong S."/>
            <person name="Goodwin S.B."/>
            <person name="Grigoriev I.V."/>
        </authorList>
    </citation>
    <scope>NUCLEOTIDE SEQUENCE [LARGE SCALE GENOMIC DNA]</scope>
    <source>
        <strain evidence="2 3">SO2202</strain>
    </source>
</reference>
<name>N1QLV9_SPHMS</name>
<dbReference type="GeneID" id="27898869"/>